<keyword evidence="12" id="KW-0449">Lipoprotein</keyword>
<evidence type="ECO:0000256" key="5">
    <source>
        <dbReference type="ARBA" id="ARBA00022723"/>
    </source>
</evidence>
<gene>
    <name evidence="12" type="ordered locus">RPE_4576</name>
</gene>
<evidence type="ECO:0000256" key="8">
    <source>
        <dbReference type="ARBA" id="ARBA00031306"/>
    </source>
</evidence>
<evidence type="ECO:0000313" key="12">
    <source>
        <dbReference type="EMBL" id="ABJ08496.1"/>
    </source>
</evidence>
<dbReference type="InterPro" id="IPR003374">
    <property type="entry name" value="ApbE-like_sf"/>
</dbReference>
<dbReference type="InterPro" id="IPR024932">
    <property type="entry name" value="ApbE"/>
</dbReference>
<dbReference type="HOGENOM" id="CLU_044403_0_2_5"/>
<sequence>MLQIGGATMGTTWSVRCIADAARAPVLHAAIERELARVVGQMSPWEPHSDLCRFNRSPLGAWQSLPNELVRVVDCALRIARESDGAFDPALGVLVDLWGFGAAAPSTPASPDLLDAARRAGGWRALELDSGGQRLRRHAEVALDLCGIAKGFAVDRVMAALRRHGVEHALVEIGGELLGRGVKPDRTPWWVTVDLPAGLAPTSDAPLLVALHEMAIATSGCERGYPGPGRHLSHSIDAVAGAPIENAMVDASVLHNSCMEADAYATALMVLGPQAGLAFAVRQNFAAVLLFRETNDGAIVEAITPALQEMLG</sequence>
<dbReference type="EC" id="2.7.1.180" evidence="1 10"/>
<evidence type="ECO:0000256" key="6">
    <source>
        <dbReference type="ARBA" id="ARBA00022827"/>
    </source>
</evidence>
<dbReference type="KEGG" id="rpe:RPE_4576"/>
<keyword evidence="3 10" id="KW-0285">Flavoprotein</keyword>
<evidence type="ECO:0000256" key="3">
    <source>
        <dbReference type="ARBA" id="ARBA00022630"/>
    </source>
</evidence>
<evidence type="ECO:0000256" key="10">
    <source>
        <dbReference type="PIRNR" id="PIRNR006268"/>
    </source>
</evidence>
<feature type="binding site" evidence="11">
    <location>
        <position position="147"/>
    </location>
    <ligand>
        <name>Mg(2+)</name>
        <dbReference type="ChEBI" id="CHEBI:18420"/>
    </ligand>
</feature>
<feature type="binding site" evidence="11">
    <location>
        <position position="266"/>
    </location>
    <ligand>
        <name>Mg(2+)</name>
        <dbReference type="ChEBI" id="CHEBI:18420"/>
    </ligand>
</feature>
<keyword evidence="4 10" id="KW-0808">Transferase</keyword>
<name>Q07HT8_RHOP5</name>
<evidence type="ECO:0000256" key="2">
    <source>
        <dbReference type="ARBA" id="ARBA00016337"/>
    </source>
</evidence>
<dbReference type="AlphaFoldDB" id="Q07HT8"/>
<dbReference type="Pfam" id="PF02424">
    <property type="entry name" value="ApbE"/>
    <property type="match status" value="1"/>
</dbReference>
<comment type="catalytic activity">
    <reaction evidence="9 10">
        <text>L-threonyl-[protein] + FAD = FMN-L-threonyl-[protein] + AMP + H(+)</text>
        <dbReference type="Rhea" id="RHEA:36847"/>
        <dbReference type="Rhea" id="RHEA-COMP:11060"/>
        <dbReference type="Rhea" id="RHEA-COMP:11061"/>
        <dbReference type="ChEBI" id="CHEBI:15378"/>
        <dbReference type="ChEBI" id="CHEBI:30013"/>
        <dbReference type="ChEBI" id="CHEBI:57692"/>
        <dbReference type="ChEBI" id="CHEBI:74257"/>
        <dbReference type="ChEBI" id="CHEBI:456215"/>
        <dbReference type="EC" id="2.7.1.180"/>
    </reaction>
</comment>
<evidence type="ECO:0000256" key="11">
    <source>
        <dbReference type="PIRSR" id="PIRSR006268-2"/>
    </source>
</evidence>
<evidence type="ECO:0000256" key="4">
    <source>
        <dbReference type="ARBA" id="ARBA00022679"/>
    </source>
</evidence>
<dbReference type="EMBL" id="CP000463">
    <property type="protein sequence ID" value="ABJ08496.1"/>
    <property type="molecule type" value="Genomic_DNA"/>
</dbReference>
<accession>Q07HT8</accession>
<evidence type="ECO:0000256" key="7">
    <source>
        <dbReference type="ARBA" id="ARBA00022842"/>
    </source>
</evidence>
<comment type="similarity">
    <text evidence="10">Belongs to the ApbE family.</text>
</comment>
<dbReference type="Gene3D" id="3.10.520.10">
    <property type="entry name" value="ApbE-like domains"/>
    <property type="match status" value="1"/>
</dbReference>
<proteinExistence type="inferred from homology"/>
<evidence type="ECO:0000256" key="1">
    <source>
        <dbReference type="ARBA" id="ARBA00011955"/>
    </source>
</evidence>
<reference evidence="12" key="1">
    <citation type="submission" date="2006-09" db="EMBL/GenBank/DDBJ databases">
        <title>Complete sequence of Rhodopseudomonas palustris BisA53.</title>
        <authorList>
            <consortium name="US DOE Joint Genome Institute"/>
            <person name="Copeland A."/>
            <person name="Lucas S."/>
            <person name="Lapidus A."/>
            <person name="Barry K."/>
            <person name="Detter J.C."/>
            <person name="Glavina del Rio T."/>
            <person name="Hammon N."/>
            <person name="Israni S."/>
            <person name="Dalin E."/>
            <person name="Tice H."/>
            <person name="Pitluck S."/>
            <person name="Chain P."/>
            <person name="Malfatti S."/>
            <person name="Shin M."/>
            <person name="Vergez L."/>
            <person name="Schmutz J."/>
            <person name="Larimer F."/>
            <person name="Land M."/>
            <person name="Hauser L."/>
            <person name="Pelletier D.A."/>
            <person name="Kyrpides N."/>
            <person name="Kim E."/>
            <person name="Harwood C.S."/>
            <person name="Oda Y."/>
            <person name="Richardson P."/>
        </authorList>
    </citation>
    <scope>NUCLEOTIDE SEQUENCE [LARGE SCALE GENOMIC DNA]</scope>
    <source>
        <strain evidence="12">BisA53</strain>
    </source>
</reference>
<dbReference type="PANTHER" id="PTHR30040:SF2">
    <property type="entry name" value="FAD:PROTEIN FMN TRANSFERASE"/>
    <property type="match status" value="1"/>
</dbReference>
<dbReference type="PANTHER" id="PTHR30040">
    <property type="entry name" value="THIAMINE BIOSYNTHESIS LIPOPROTEIN APBE"/>
    <property type="match status" value="1"/>
</dbReference>
<comment type="cofactor">
    <cofactor evidence="11">
        <name>Mg(2+)</name>
        <dbReference type="ChEBI" id="CHEBI:18420"/>
    </cofactor>
    <cofactor evidence="11">
        <name>Mn(2+)</name>
        <dbReference type="ChEBI" id="CHEBI:29035"/>
    </cofactor>
    <text evidence="11">Magnesium. Can also use manganese.</text>
</comment>
<dbReference type="STRING" id="316055.RPE_4576"/>
<dbReference type="PIRSF" id="PIRSF006268">
    <property type="entry name" value="ApbE"/>
    <property type="match status" value="1"/>
</dbReference>
<keyword evidence="7 10" id="KW-0460">Magnesium</keyword>
<organism evidence="12">
    <name type="scientific">Rhodopseudomonas palustris (strain BisA53)</name>
    <dbReference type="NCBI Taxonomy" id="316055"/>
    <lineage>
        <taxon>Bacteria</taxon>
        <taxon>Pseudomonadati</taxon>
        <taxon>Pseudomonadota</taxon>
        <taxon>Alphaproteobacteria</taxon>
        <taxon>Hyphomicrobiales</taxon>
        <taxon>Nitrobacteraceae</taxon>
        <taxon>Rhodopseudomonas</taxon>
    </lineage>
</organism>
<keyword evidence="6 10" id="KW-0274">FAD</keyword>
<feature type="binding site" evidence="11">
    <location>
        <position position="262"/>
    </location>
    <ligand>
        <name>Mg(2+)</name>
        <dbReference type="ChEBI" id="CHEBI:18420"/>
    </ligand>
</feature>
<keyword evidence="5 10" id="KW-0479">Metal-binding</keyword>
<dbReference type="eggNOG" id="COG1477">
    <property type="taxonomic scope" value="Bacteria"/>
</dbReference>
<evidence type="ECO:0000256" key="9">
    <source>
        <dbReference type="ARBA" id="ARBA00048540"/>
    </source>
</evidence>
<dbReference type="GO" id="GO:0046872">
    <property type="term" value="F:metal ion binding"/>
    <property type="evidence" value="ECO:0007669"/>
    <property type="project" value="UniProtKB-UniRule"/>
</dbReference>
<protein>
    <recommendedName>
        <fullName evidence="2 10">FAD:protein FMN transferase</fullName>
        <ecNumber evidence="1 10">2.7.1.180</ecNumber>
    </recommendedName>
    <alternativeName>
        <fullName evidence="8 10">Flavin transferase</fullName>
    </alternativeName>
</protein>
<dbReference type="SUPFAM" id="SSF143631">
    <property type="entry name" value="ApbE-like"/>
    <property type="match status" value="1"/>
</dbReference>
<dbReference type="GO" id="GO:0016740">
    <property type="term" value="F:transferase activity"/>
    <property type="evidence" value="ECO:0007669"/>
    <property type="project" value="UniProtKB-UniRule"/>
</dbReference>
<dbReference type="OrthoDB" id="9778595at2"/>